<name>A0A7J9GVN9_9ROSI</name>
<organism evidence="1 2">
    <name type="scientific">Gossypium harknessii</name>
    <dbReference type="NCBI Taxonomy" id="34285"/>
    <lineage>
        <taxon>Eukaryota</taxon>
        <taxon>Viridiplantae</taxon>
        <taxon>Streptophyta</taxon>
        <taxon>Embryophyta</taxon>
        <taxon>Tracheophyta</taxon>
        <taxon>Spermatophyta</taxon>
        <taxon>Magnoliopsida</taxon>
        <taxon>eudicotyledons</taxon>
        <taxon>Gunneridae</taxon>
        <taxon>Pentapetalae</taxon>
        <taxon>rosids</taxon>
        <taxon>malvids</taxon>
        <taxon>Malvales</taxon>
        <taxon>Malvaceae</taxon>
        <taxon>Malvoideae</taxon>
        <taxon>Gossypium</taxon>
    </lineage>
</organism>
<dbReference type="AlphaFoldDB" id="A0A7J9GVN9"/>
<dbReference type="OrthoDB" id="10256524at2759"/>
<keyword evidence="2" id="KW-1185">Reference proteome</keyword>
<evidence type="ECO:0000313" key="1">
    <source>
        <dbReference type="EMBL" id="MBA0801646.1"/>
    </source>
</evidence>
<accession>A0A7J9GVN9</accession>
<protein>
    <submittedName>
        <fullName evidence="1">Uncharacterized protein</fullName>
    </submittedName>
</protein>
<comment type="caution">
    <text evidence="1">The sequence shown here is derived from an EMBL/GenBank/DDBJ whole genome shotgun (WGS) entry which is preliminary data.</text>
</comment>
<gene>
    <name evidence="1" type="ORF">Gohar_011998</name>
</gene>
<reference evidence="1 2" key="1">
    <citation type="journal article" date="2019" name="Genome Biol. Evol.">
        <title>Insights into the evolution of the New World diploid cottons (Gossypium, subgenus Houzingenia) based on genome sequencing.</title>
        <authorList>
            <person name="Grover C.E."/>
            <person name="Arick M.A. 2nd"/>
            <person name="Thrash A."/>
            <person name="Conover J.L."/>
            <person name="Sanders W.S."/>
            <person name="Peterson D.G."/>
            <person name="Frelichowski J.E."/>
            <person name="Scheffler J.A."/>
            <person name="Scheffler B.E."/>
            <person name="Wendel J.F."/>
        </authorList>
    </citation>
    <scope>NUCLEOTIDE SEQUENCE [LARGE SCALE GENOMIC DNA]</scope>
    <source>
        <strain evidence="1">0</strain>
        <tissue evidence="1">Leaf</tissue>
    </source>
</reference>
<evidence type="ECO:0000313" key="2">
    <source>
        <dbReference type="Proteomes" id="UP000593560"/>
    </source>
</evidence>
<dbReference type="EMBL" id="JABFAD010000007">
    <property type="protein sequence ID" value="MBA0801646.1"/>
    <property type="molecule type" value="Genomic_DNA"/>
</dbReference>
<dbReference type="Proteomes" id="UP000593560">
    <property type="component" value="Unassembled WGS sequence"/>
</dbReference>
<sequence length="25" mass="3070">MEVKHPSELRLKHYWPLKDLPLLLL</sequence>
<proteinExistence type="predicted"/>